<dbReference type="Gene3D" id="3.40.50.1820">
    <property type="entry name" value="alpha/beta hydrolase"/>
    <property type="match status" value="1"/>
</dbReference>
<accession>A0A9P0QUM9</accession>
<feature type="signal peptide" evidence="4">
    <location>
        <begin position="1"/>
        <end position="16"/>
    </location>
</feature>
<dbReference type="Proteomes" id="UP000837801">
    <property type="component" value="Unassembled WGS sequence"/>
</dbReference>
<feature type="chain" id="PRO_5040251478" evidence="4">
    <location>
        <begin position="17"/>
        <end position="472"/>
    </location>
</feature>
<keyword evidence="6" id="KW-1185">Reference proteome</keyword>
<evidence type="ECO:0000256" key="2">
    <source>
        <dbReference type="ARBA" id="ARBA00023180"/>
    </source>
</evidence>
<dbReference type="PANTHER" id="PTHR34853">
    <property type="match status" value="1"/>
</dbReference>
<evidence type="ECO:0000256" key="4">
    <source>
        <dbReference type="SAM" id="SignalP"/>
    </source>
</evidence>
<protein>
    <submittedName>
        <fullName evidence="5">Lipase 4</fullName>
    </submittedName>
</protein>
<dbReference type="Gene3D" id="1.10.260.130">
    <property type="match status" value="1"/>
</dbReference>
<comment type="caution">
    <text evidence="5">The sequence shown here is derived from an EMBL/GenBank/DDBJ whole genome shotgun (WGS) entry which is preliminary data.</text>
</comment>
<comment type="catalytic activity">
    <reaction evidence="3">
        <text>a triacylglycerol + H2O = a diacylglycerol + a fatty acid + H(+)</text>
        <dbReference type="Rhea" id="RHEA:12044"/>
        <dbReference type="ChEBI" id="CHEBI:15377"/>
        <dbReference type="ChEBI" id="CHEBI:15378"/>
        <dbReference type="ChEBI" id="CHEBI:17855"/>
        <dbReference type="ChEBI" id="CHEBI:18035"/>
        <dbReference type="ChEBI" id="CHEBI:28868"/>
        <dbReference type="EC" id="3.1.1.3"/>
    </reaction>
    <physiologicalReaction direction="left-to-right" evidence="3">
        <dbReference type="Rhea" id="RHEA:12045"/>
    </physiologicalReaction>
</comment>
<proteinExistence type="predicted"/>
<dbReference type="EMBL" id="CAKXYY010000019">
    <property type="protein sequence ID" value="CAH2354924.1"/>
    <property type="molecule type" value="Genomic_DNA"/>
</dbReference>
<name>A0A9P0QUM9_9ASCO</name>
<dbReference type="AlphaFoldDB" id="A0A9P0QUM9"/>
<keyword evidence="2" id="KW-0325">Glycoprotein</keyword>
<dbReference type="SUPFAM" id="SSF53474">
    <property type="entry name" value="alpha/beta-Hydrolases"/>
    <property type="match status" value="1"/>
</dbReference>
<gene>
    <name evidence="5" type="ORF">CLIB1423_19S02740</name>
</gene>
<dbReference type="InterPro" id="IPR005152">
    <property type="entry name" value="Lipase_secreted"/>
</dbReference>
<reference evidence="5" key="1">
    <citation type="submission" date="2022-03" db="EMBL/GenBank/DDBJ databases">
        <authorList>
            <person name="Legras J.-L."/>
            <person name="Devillers H."/>
            <person name="Grondin C."/>
        </authorList>
    </citation>
    <scope>NUCLEOTIDE SEQUENCE</scope>
    <source>
        <strain evidence="5">CLIB 1423</strain>
    </source>
</reference>
<organism evidence="5 6">
    <name type="scientific">[Candida] railenensis</name>
    <dbReference type="NCBI Taxonomy" id="45579"/>
    <lineage>
        <taxon>Eukaryota</taxon>
        <taxon>Fungi</taxon>
        <taxon>Dikarya</taxon>
        <taxon>Ascomycota</taxon>
        <taxon>Saccharomycotina</taxon>
        <taxon>Pichiomycetes</taxon>
        <taxon>Debaryomycetaceae</taxon>
        <taxon>Kurtzmaniella</taxon>
    </lineage>
</organism>
<dbReference type="OrthoDB" id="2373480at2759"/>
<keyword evidence="1 4" id="KW-0732">Signal</keyword>
<evidence type="ECO:0000313" key="6">
    <source>
        <dbReference type="Proteomes" id="UP000837801"/>
    </source>
</evidence>
<dbReference type="PIRSF" id="PIRSF029171">
    <property type="entry name" value="Esterase_LipA"/>
    <property type="match status" value="1"/>
</dbReference>
<dbReference type="GO" id="GO:0016042">
    <property type="term" value="P:lipid catabolic process"/>
    <property type="evidence" value="ECO:0007669"/>
    <property type="project" value="InterPro"/>
</dbReference>
<evidence type="ECO:0000256" key="1">
    <source>
        <dbReference type="ARBA" id="ARBA00022729"/>
    </source>
</evidence>
<dbReference type="GO" id="GO:0004806">
    <property type="term" value="F:triacylglycerol lipase activity"/>
    <property type="evidence" value="ECO:0007669"/>
    <property type="project" value="UniProtKB-EC"/>
</dbReference>
<sequence length="472" mass="51009">MKIVTILLAFALAVIAAPTQERRDVPIYPSNDPFYEAPAGFESMPVGTILKSRKKDNPFGVIVIPEILDATYQFLVRSEDTFGNPNAIATTLFIPNNADPSKLLSYQSAEDSANINCSPSYAMQLNSDPSSYISPQVEQILAQVALNEGWYVVVPDYEGPKSAFGCGLQAGKAVLNSIRAVLSSGSTTGISQDAKVSYWGYSGGSIATGWASLLSPTYAPDLTKNNVGAAYGGIVANVEHTAQTNMGSPFASLIFSAMNGLSAEYPALNDYINSNVFPDKLDQFRDAKNECLVQALPEYAFATWTDYFQDGDNTLNNPIVKNVTTQNNMILSGLVPTIPLYFYNSILDEIIPASDADDLYNRLCDAGVSIEYSQDLVGGHVTQQILGSGAAFTWLKKIMNGESTRGCSKRTVVSNALTTNGIVGIGDEFKTALLTFLLFPLHKTFNPLNPLGLPPIDIPTIVPGFHFKWPPF</sequence>
<dbReference type="InterPro" id="IPR029058">
    <property type="entry name" value="AB_hydrolase_fold"/>
</dbReference>
<dbReference type="PANTHER" id="PTHR34853:SF1">
    <property type="entry name" value="LIPASE 5"/>
    <property type="match status" value="1"/>
</dbReference>
<evidence type="ECO:0000256" key="3">
    <source>
        <dbReference type="ARBA" id="ARBA00023369"/>
    </source>
</evidence>
<dbReference type="Pfam" id="PF03583">
    <property type="entry name" value="LIP"/>
    <property type="match status" value="1"/>
</dbReference>
<evidence type="ECO:0000313" key="5">
    <source>
        <dbReference type="EMBL" id="CAH2354924.1"/>
    </source>
</evidence>